<evidence type="ECO:0000313" key="1">
    <source>
        <dbReference type="EMBL" id="GFC96039.1"/>
    </source>
</evidence>
<comment type="caution">
    <text evidence="1">The sequence shown here is derived from an EMBL/GenBank/DDBJ whole genome shotgun (WGS) entry which is preliminary data.</text>
</comment>
<dbReference type="AlphaFoldDB" id="A0A699SED7"/>
<feature type="non-terminal residue" evidence="1">
    <location>
        <position position="1"/>
    </location>
</feature>
<organism evidence="1">
    <name type="scientific">Tanacetum cinerariifolium</name>
    <name type="common">Dalmatian daisy</name>
    <name type="synonym">Chrysanthemum cinerariifolium</name>
    <dbReference type="NCBI Taxonomy" id="118510"/>
    <lineage>
        <taxon>Eukaryota</taxon>
        <taxon>Viridiplantae</taxon>
        <taxon>Streptophyta</taxon>
        <taxon>Embryophyta</taxon>
        <taxon>Tracheophyta</taxon>
        <taxon>Spermatophyta</taxon>
        <taxon>Magnoliopsida</taxon>
        <taxon>eudicotyledons</taxon>
        <taxon>Gunneridae</taxon>
        <taxon>Pentapetalae</taxon>
        <taxon>asterids</taxon>
        <taxon>campanulids</taxon>
        <taxon>Asterales</taxon>
        <taxon>Asteraceae</taxon>
        <taxon>Asteroideae</taxon>
        <taxon>Anthemideae</taxon>
        <taxon>Anthemidinae</taxon>
        <taxon>Tanacetum</taxon>
    </lineage>
</organism>
<gene>
    <name evidence="1" type="ORF">Tci_868009</name>
</gene>
<proteinExistence type="predicted"/>
<dbReference type="Pfam" id="PF04827">
    <property type="entry name" value="Plant_tran"/>
    <property type="match status" value="1"/>
</dbReference>
<dbReference type="EMBL" id="BKCJ011157902">
    <property type="protein sequence ID" value="GFC96039.1"/>
    <property type="molecule type" value="Genomic_DNA"/>
</dbReference>
<dbReference type="InterPro" id="IPR006912">
    <property type="entry name" value="Harbinger_derived_prot"/>
</dbReference>
<dbReference type="PANTHER" id="PTHR47150:SF4">
    <property type="entry name" value="HARBINGER TRANSPOSASE-DERIVED PROTEIN-RELATED"/>
    <property type="match status" value="1"/>
</dbReference>
<accession>A0A699SED7</accession>
<sequence>SANNDLTVLNHSSLFDDLLNDIALVVPYKVNEVTFEKGYYLANEIYPQWATFVKSFTVARDGKNALFKRRQEGARKDVERAFGVL</sequence>
<name>A0A699SED7_TANCI</name>
<reference evidence="1" key="1">
    <citation type="journal article" date="2019" name="Sci. Rep.">
        <title>Draft genome of Tanacetum cinerariifolium, the natural source of mosquito coil.</title>
        <authorList>
            <person name="Yamashiro T."/>
            <person name="Shiraishi A."/>
            <person name="Satake H."/>
            <person name="Nakayama K."/>
        </authorList>
    </citation>
    <scope>NUCLEOTIDE SEQUENCE</scope>
</reference>
<protein>
    <submittedName>
        <fullName evidence="1">Protein ALP1-like</fullName>
    </submittedName>
</protein>
<dbReference type="PANTHER" id="PTHR47150">
    <property type="entry name" value="OS12G0169200 PROTEIN"/>
    <property type="match status" value="1"/>
</dbReference>